<proteinExistence type="predicted"/>
<dbReference type="EMBL" id="FOVH01000004">
    <property type="protein sequence ID" value="SFO08890.1"/>
    <property type="molecule type" value="Genomic_DNA"/>
</dbReference>
<dbReference type="Proteomes" id="UP000183413">
    <property type="component" value="Unassembled WGS sequence"/>
</dbReference>
<keyword evidence="2" id="KW-1185">Reference proteome</keyword>
<dbReference type="RefSeq" id="WP_143118393.1">
    <property type="nucleotide sequence ID" value="NZ_FOVH01000004.1"/>
</dbReference>
<dbReference type="AlphaFoldDB" id="A0A1I5EBY3"/>
<name>A0A1I5EBY3_9ACTN</name>
<gene>
    <name evidence="1" type="ORF">SAMN04489713_10457</name>
</gene>
<protein>
    <submittedName>
        <fullName evidence="1">Uncharacterized protein</fullName>
    </submittedName>
</protein>
<dbReference type="STRING" id="1993.SAMN04489713_10457"/>
<organism evidence="1 2">
    <name type="scientific">Actinomadura madurae</name>
    <dbReference type="NCBI Taxonomy" id="1993"/>
    <lineage>
        <taxon>Bacteria</taxon>
        <taxon>Bacillati</taxon>
        <taxon>Actinomycetota</taxon>
        <taxon>Actinomycetes</taxon>
        <taxon>Streptosporangiales</taxon>
        <taxon>Thermomonosporaceae</taxon>
        <taxon>Actinomadura</taxon>
    </lineage>
</organism>
<sequence>MTKGVYINVTGYGLRIKPKWPFAFIHPADVGGDGTALGVIRCGEDGQPHVTAGPDRPTWRIETQLYSVTWPSGFTLECAGENDPFAPFLLWGPDKSLIWVQGPIRRTRLTAPSDLVGPGQQVVDQQANSIELAYTEEGAPWRQSHHILDLDQDRLAIVTSQAPTPHATQTLKSGNQLAHSFRTNE</sequence>
<evidence type="ECO:0000313" key="2">
    <source>
        <dbReference type="Proteomes" id="UP000183413"/>
    </source>
</evidence>
<dbReference type="InParanoid" id="A0A1I5EBY3"/>
<accession>A0A1I5EBY3</accession>
<reference evidence="1 2" key="1">
    <citation type="submission" date="2016-10" db="EMBL/GenBank/DDBJ databases">
        <authorList>
            <person name="de Groot N.N."/>
        </authorList>
    </citation>
    <scope>NUCLEOTIDE SEQUENCE [LARGE SCALE GENOMIC DNA]</scope>
    <source>
        <strain evidence="1 2">DSM 43067</strain>
    </source>
</reference>
<evidence type="ECO:0000313" key="1">
    <source>
        <dbReference type="EMBL" id="SFO08890.1"/>
    </source>
</evidence>